<protein>
    <submittedName>
        <fullName evidence="3">Uncharacterized protein</fullName>
    </submittedName>
</protein>
<proteinExistence type="predicted"/>
<gene>
    <name evidence="3" type="ORF">GRG538_LOCUS16979</name>
</gene>
<feature type="compositionally biased region" description="Polar residues" evidence="1">
    <location>
        <begin position="35"/>
        <end position="53"/>
    </location>
</feature>
<dbReference type="EMBL" id="CAJNYT010002745">
    <property type="protein sequence ID" value="CAF3490822.1"/>
    <property type="molecule type" value="Genomic_DNA"/>
</dbReference>
<evidence type="ECO:0000256" key="2">
    <source>
        <dbReference type="SAM" id="SignalP"/>
    </source>
</evidence>
<accession>A0A818GIM7</accession>
<dbReference type="AlphaFoldDB" id="A0A818GIM7"/>
<comment type="caution">
    <text evidence="3">The sequence shown here is derived from an EMBL/GenBank/DDBJ whole genome shotgun (WGS) entry which is preliminary data.</text>
</comment>
<evidence type="ECO:0000313" key="3">
    <source>
        <dbReference type="EMBL" id="CAF3490822.1"/>
    </source>
</evidence>
<organism evidence="3 4">
    <name type="scientific">Rotaria socialis</name>
    <dbReference type="NCBI Taxonomy" id="392032"/>
    <lineage>
        <taxon>Eukaryota</taxon>
        <taxon>Metazoa</taxon>
        <taxon>Spiralia</taxon>
        <taxon>Gnathifera</taxon>
        <taxon>Rotifera</taxon>
        <taxon>Eurotatoria</taxon>
        <taxon>Bdelloidea</taxon>
        <taxon>Philodinida</taxon>
        <taxon>Philodinidae</taxon>
        <taxon>Rotaria</taxon>
    </lineage>
</organism>
<feature type="signal peptide" evidence="2">
    <location>
        <begin position="1"/>
        <end position="30"/>
    </location>
</feature>
<evidence type="ECO:0000256" key="1">
    <source>
        <dbReference type="SAM" id="MobiDB-lite"/>
    </source>
</evidence>
<dbReference type="Proteomes" id="UP000663872">
    <property type="component" value="Unassembled WGS sequence"/>
</dbReference>
<evidence type="ECO:0000313" key="4">
    <source>
        <dbReference type="Proteomes" id="UP000663872"/>
    </source>
</evidence>
<keyword evidence="2" id="KW-0732">Signal</keyword>
<dbReference type="PROSITE" id="PS51257">
    <property type="entry name" value="PROKAR_LIPOPROTEIN"/>
    <property type="match status" value="1"/>
</dbReference>
<reference evidence="3" key="1">
    <citation type="submission" date="2021-02" db="EMBL/GenBank/DDBJ databases">
        <authorList>
            <person name="Nowell W R."/>
        </authorList>
    </citation>
    <scope>NUCLEOTIDE SEQUENCE</scope>
</reference>
<sequence length="106" mass="11363">MKKTILLSFSHCLVGSCVVVFLSFQNNTMGNTCTSAKTDPTIQKSVQPSNATIYQLPPVENSTAMKTVTEEDPSPPKDASEAAPSAPPVALQPPETSSTEHEERNE</sequence>
<feature type="chain" id="PRO_5032520275" evidence="2">
    <location>
        <begin position="31"/>
        <end position="106"/>
    </location>
</feature>
<name>A0A818GIM7_9BILA</name>
<feature type="region of interest" description="Disordered" evidence="1">
    <location>
        <begin position="35"/>
        <end position="106"/>
    </location>
</feature>